<dbReference type="OrthoDB" id="8742915at2"/>
<dbReference type="GO" id="GO:0016740">
    <property type="term" value="F:transferase activity"/>
    <property type="evidence" value="ECO:0007669"/>
    <property type="project" value="UniProtKB-KW"/>
</dbReference>
<dbReference type="SUPFAM" id="SSF53448">
    <property type="entry name" value="Nucleotide-diphospho-sugar transferases"/>
    <property type="match status" value="1"/>
</dbReference>
<keyword evidence="1" id="KW-0472">Membrane</keyword>
<name>A0A1G7X5X1_9PSED</name>
<feature type="domain" description="Glycosyltransferase 2-like" evidence="2">
    <location>
        <begin position="7"/>
        <end position="138"/>
    </location>
</feature>
<proteinExistence type="predicted"/>
<dbReference type="InterPro" id="IPR050834">
    <property type="entry name" value="Glycosyltransf_2"/>
</dbReference>
<evidence type="ECO:0000313" key="4">
    <source>
        <dbReference type="Proteomes" id="UP000182894"/>
    </source>
</evidence>
<gene>
    <name evidence="3" type="ORF">SAMN05216605_103178</name>
</gene>
<dbReference type="EMBL" id="FNCO01000003">
    <property type="protein sequence ID" value="SDG79584.1"/>
    <property type="molecule type" value="Genomic_DNA"/>
</dbReference>
<protein>
    <submittedName>
        <fullName evidence="3">Alpha-1,6-rhamnosyltransferase</fullName>
    </submittedName>
</protein>
<evidence type="ECO:0000313" key="3">
    <source>
        <dbReference type="EMBL" id="SDG79584.1"/>
    </source>
</evidence>
<dbReference type="InterPro" id="IPR029044">
    <property type="entry name" value="Nucleotide-diphossugar_trans"/>
</dbReference>
<dbReference type="Proteomes" id="UP000182894">
    <property type="component" value="Unassembled WGS sequence"/>
</dbReference>
<dbReference type="PANTHER" id="PTHR43685:SF11">
    <property type="entry name" value="GLYCOSYLTRANSFERASE TAGX-RELATED"/>
    <property type="match status" value="1"/>
</dbReference>
<dbReference type="InterPro" id="IPR001173">
    <property type="entry name" value="Glyco_trans_2-like"/>
</dbReference>
<keyword evidence="1" id="KW-1003">Cell membrane</keyword>
<reference evidence="4" key="1">
    <citation type="submission" date="2016-10" db="EMBL/GenBank/DDBJ databases">
        <authorList>
            <person name="Varghese N."/>
            <person name="Submissions S."/>
        </authorList>
    </citation>
    <scope>NUCLEOTIDE SEQUENCE [LARGE SCALE GENOMIC DNA]</scope>
    <source>
        <strain evidence="4">ATCC 700689</strain>
    </source>
</reference>
<dbReference type="Gene3D" id="3.90.550.10">
    <property type="entry name" value="Spore Coat Polysaccharide Biosynthesis Protein SpsA, Chain A"/>
    <property type="match status" value="1"/>
</dbReference>
<accession>A0A1G7X5X1</accession>
<keyword evidence="3" id="KW-0808">Transferase</keyword>
<keyword evidence="1" id="KW-0997">Cell inner membrane</keyword>
<dbReference type="STRING" id="89065.SAMN05216605_103178"/>
<dbReference type="AlphaFoldDB" id="A0A1G7X5X1"/>
<dbReference type="CDD" id="cd00761">
    <property type="entry name" value="Glyco_tranf_GTA_type"/>
    <property type="match status" value="1"/>
</dbReference>
<evidence type="ECO:0000256" key="1">
    <source>
        <dbReference type="ARBA" id="ARBA00022519"/>
    </source>
</evidence>
<keyword evidence="4" id="KW-1185">Reference proteome</keyword>
<sequence>MNWPLVSVLVPCFNHDLYIEECLLSILQQDYDNFELIVVNDGSTDLSAQKIEALRQVHGFQFYQQENMGVSAALNNALGHARGEFIITHDSDDVMLAGRIRRQVSYMQEHPEVGLLGAKVIYIDATGKPLKHKPVTDPQVQRWSFDELLADAYAVGAPVAMYRRTAIDKVGGYDPSIKVQDFQMTLRVAEAGYQVDILPDRVTLYRRHATNISKTAYKSQLIYDLKVIEAYKDNPAYEAGRLAIINKALKESVVADKKFARALFASVPVHRWNRLTWKRFRHFVFKYRKPKGAQ</sequence>
<dbReference type="PANTHER" id="PTHR43685">
    <property type="entry name" value="GLYCOSYLTRANSFERASE"/>
    <property type="match status" value="1"/>
</dbReference>
<organism evidence="3 4">
    <name type="scientific">Pseudomonas abietaniphila</name>
    <dbReference type="NCBI Taxonomy" id="89065"/>
    <lineage>
        <taxon>Bacteria</taxon>
        <taxon>Pseudomonadati</taxon>
        <taxon>Pseudomonadota</taxon>
        <taxon>Gammaproteobacteria</taxon>
        <taxon>Pseudomonadales</taxon>
        <taxon>Pseudomonadaceae</taxon>
        <taxon>Pseudomonas</taxon>
    </lineage>
</organism>
<evidence type="ECO:0000259" key="2">
    <source>
        <dbReference type="Pfam" id="PF00535"/>
    </source>
</evidence>
<dbReference type="Pfam" id="PF00535">
    <property type="entry name" value="Glycos_transf_2"/>
    <property type="match status" value="1"/>
</dbReference>
<dbReference type="RefSeq" id="WP_074751752.1">
    <property type="nucleotide sequence ID" value="NZ_FNCO01000003.1"/>
</dbReference>